<evidence type="ECO:0000313" key="4">
    <source>
        <dbReference type="EMBL" id="PZA17573.1"/>
    </source>
</evidence>
<dbReference type="InterPro" id="IPR037522">
    <property type="entry name" value="HD_GYP_dom"/>
</dbReference>
<dbReference type="Proteomes" id="UP000248259">
    <property type="component" value="Unassembled WGS sequence"/>
</dbReference>
<feature type="transmembrane region" description="Helical" evidence="1">
    <location>
        <begin position="12"/>
        <end position="35"/>
    </location>
</feature>
<sequence length="976" mass="107108">MTRQSLHPFPLRVHISSLFVLLVLAVGLLIGWLGYSFSRDQLETQAVALTERIARETLIELRLATAPAEAAASLLRHAPLAQTVSHDERMRALPVLVEALAGSGLLSSIYMGFADGDFFFVRRLQGTADEAALFDAPPGSRYLVQSIDHDAGGSRGRFVHLDAGLVVLRSDERPDYPAAYDPRERAWFRAALGATGRVITSPYVFFSNRQVGTTIAVQAASGGGVIGADILLASLDASLARQKVTPGTELVLIDAEGGVVAYDRMGRLVRSVDDPLQVVKLNRLMELGVPVLQQLAGYLPVADAGGSLVLQAADRQWRVSIEPLTLSGANPLFLVVAIPEDELFADALRLRDQAVWMTLMVILVAVPITWSMARGIARPLQTLATEAEAIRRFDFSSPLQVNSMVSEVNALAVTMDGMKRSIRRFLDISLAVAGERRFEDLLPRLLGETISAADATGGVLYLYEDEQLVPAAALSADGQALPGTPRSLSADDEHDLPARALHEGRPLAQSCDAATFARLGLSEAVGANEARHAIAVPLLNRQAQPVGAMLLLRREPSDAARLSFIAALSGSTAVSLENKSLIQAQKVLFEAFIQLIAAAIDAKSPYTGGHCARVPELTKMLARAACDTQDGPYRDFRLDDDAWEAVHVASWLHDCGKVTTPEYVVDKATKLETLYNRIHEVRMRFEVLKRDAEIACLEAEAAGTPRVQARARLAQAWAELDADFAFVARCNEGGEFMAQLDLERLRAIAARTWLRTLDDRLGLSRDELERMDTRAPAVLPVREPLLADRPEHCIPRGENDRIRPDHPLGFRMEVPTLLYNRGELYNLSVARGTLSAEERYKINEHIVQTLVMLSALPFPRHLREVPEIAGGHHEKMDGTGYPRRLTQAQMSPLARMMAIADIFEALTAVDRPYKPGKTLSEAIAIMVRMRDEGHVDPDLFALFLNSGVYLRYAQRFMRPEQIDQVDVAACLQTRTV</sequence>
<protein>
    <submittedName>
        <fullName evidence="4">Metal-dependent phosphohydrolase</fullName>
    </submittedName>
</protein>
<keyword evidence="1" id="KW-0472">Membrane</keyword>
<dbReference type="Gene3D" id="1.10.3210.10">
    <property type="entry name" value="Hypothetical protein af1432"/>
    <property type="match status" value="2"/>
</dbReference>
<dbReference type="SMART" id="SM00065">
    <property type="entry name" value="GAF"/>
    <property type="match status" value="1"/>
</dbReference>
<dbReference type="EMBL" id="QKOE01000003">
    <property type="protein sequence ID" value="PZA17573.1"/>
    <property type="molecule type" value="Genomic_DNA"/>
</dbReference>
<dbReference type="PROSITE" id="PS51832">
    <property type="entry name" value="HD_GYP"/>
    <property type="match status" value="1"/>
</dbReference>
<gene>
    <name evidence="4" type="ORF">DNK49_06915</name>
</gene>
<name>A0A323V0F4_9RHOO</name>
<dbReference type="InterPro" id="IPR003660">
    <property type="entry name" value="HAMP_dom"/>
</dbReference>
<dbReference type="GO" id="GO:0007165">
    <property type="term" value="P:signal transduction"/>
    <property type="evidence" value="ECO:0007669"/>
    <property type="project" value="InterPro"/>
</dbReference>
<feature type="transmembrane region" description="Helical" evidence="1">
    <location>
        <begin position="92"/>
        <end position="113"/>
    </location>
</feature>
<dbReference type="SMART" id="SM00471">
    <property type="entry name" value="HDc"/>
    <property type="match status" value="1"/>
</dbReference>
<dbReference type="Pfam" id="PF13487">
    <property type="entry name" value="HD_5"/>
    <property type="match status" value="1"/>
</dbReference>
<dbReference type="GO" id="GO:0008081">
    <property type="term" value="F:phosphoric diester hydrolase activity"/>
    <property type="evidence" value="ECO:0007669"/>
    <property type="project" value="UniProtKB-ARBA"/>
</dbReference>
<keyword evidence="5" id="KW-1185">Reference proteome</keyword>
<proteinExistence type="predicted"/>
<dbReference type="AlphaFoldDB" id="A0A323V0F4"/>
<keyword evidence="4" id="KW-0378">Hydrolase</keyword>
<evidence type="ECO:0000256" key="1">
    <source>
        <dbReference type="SAM" id="Phobius"/>
    </source>
</evidence>
<keyword evidence="1" id="KW-0812">Transmembrane</keyword>
<dbReference type="PROSITE" id="PS50885">
    <property type="entry name" value="HAMP"/>
    <property type="match status" value="1"/>
</dbReference>
<evidence type="ECO:0000313" key="5">
    <source>
        <dbReference type="Proteomes" id="UP000248259"/>
    </source>
</evidence>
<dbReference type="OrthoDB" id="9774747at2"/>
<evidence type="ECO:0000259" key="2">
    <source>
        <dbReference type="PROSITE" id="PS50885"/>
    </source>
</evidence>
<keyword evidence="1" id="KW-1133">Transmembrane helix</keyword>
<dbReference type="SMART" id="SM00304">
    <property type="entry name" value="HAMP"/>
    <property type="match status" value="1"/>
</dbReference>
<dbReference type="CDD" id="cd00077">
    <property type="entry name" value="HDc"/>
    <property type="match status" value="1"/>
</dbReference>
<dbReference type="Gene3D" id="6.10.340.10">
    <property type="match status" value="1"/>
</dbReference>
<dbReference type="PANTHER" id="PTHR43155">
    <property type="entry name" value="CYCLIC DI-GMP PHOSPHODIESTERASE PA4108-RELATED"/>
    <property type="match status" value="1"/>
</dbReference>
<feature type="domain" description="HD-GYP" evidence="3">
    <location>
        <begin position="742"/>
        <end position="959"/>
    </location>
</feature>
<evidence type="ECO:0000259" key="3">
    <source>
        <dbReference type="PROSITE" id="PS51832"/>
    </source>
</evidence>
<dbReference type="PANTHER" id="PTHR43155:SF2">
    <property type="entry name" value="CYCLIC DI-GMP PHOSPHODIESTERASE PA4108"/>
    <property type="match status" value="1"/>
</dbReference>
<dbReference type="SUPFAM" id="SSF55781">
    <property type="entry name" value="GAF domain-like"/>
    <property type="match status" value="1"/>
</dbReference>
<dbReference type="InterPro" id="IPR029016">
    <property type="entry name" value="GAF-like_dom_sf"/>
</dbReference>
<dbReference type="InterPro" id="IPR003607">
    <property type="entry name" value="HD/PDEase_dom"/>
</dbReference>
<dbReference type="RefSeq" id="WP_110523587.1">
    <property type="nucleotide sequence ID" value="NZ_QKOE01000003.1"/>
</dbReference>
<feature type="domain" description="HAMP" evidence="2">
    <location>
        <begin position="374"/>
        <end position="427"/>
    </location>
</feature>
<dbReference type="Gene3D" id="3.30.450.40">
    <property type="match status" value="1"/>
</dbReference>
<dbReference type="GO" id="GO:0016020">
    <property type="term" value="C:membrane"/>
    <property type="evidence" value="ECO:0007669"/>
    <property type="project" value="InterPro"/>
</dbReference>
<dbReference type="Gene3D" id="3.30.450.20">
    <property type="entry name" value="PAS domain"/>
    <property type="match status" value="2"/>
</dbReference>
<reference evidence="4 5" key="1">
    <citation type="submission" date="2018-06" db="EMBL/GenBank/DDBJ databases">
        <title>Azoarcus communis strain SWub3 genome.</title>
        <authorList>
            <person name="Zorraquino Salvo V."/>
            <person name="Toubiana D."/>
            <person name="Blumwald E."/>
        </authorList>
    </citation>
    <scope>NUCLEOTIDE SEQUENCE [LARGE SCALE GENOMIC DNA]</scope>
    <source>
        <strain evidence="4 5">SWub3</strain>
    </source>
</reference>
<organism evidence="4 5">
    <name type="scientific">Parazoarcus communis SWub3 = DSM 12120</name>
    <dbReference type="NCBI Taxonomy" id="1121029"/>
    <lineage>
        <taxon>Bacteria</taxon>
        <taxon>Pseudomonadati</taxon>
        <taxon>Pseudomonadota</taxon>
        <taxon>Betaproteobacteria</taxon>
        <taxon>Rhodocyclales</taxon>
        <taxon>Zoogloeaceae</taxon>
        <taxon>Parazoarcus</taxon>
    </lineage>
</organism>
<dbReference type="SUPFAM" id="SSF109604">
    <property type="entry name" value="HD-domain/PDEase-like"/>
    <property type="match status" value="2"/>
</dbReference>
<accession>A0A323V0F4</accession>
<comment type="caution">
    <text evidence="4">The sequence shown here is derived from an EMBL/GenBank/DDBJ whole genome shotgun (WGS) entry which is preliminary data.</text>
</comment>
<dbReference type="InterPro" id="IPR003018">
    <property type="entry name" value="GAF"/>
</dbReference>